<dbReference type="PANTHER" id="PTHR30055:SF226">
    <property type="entry name" value="HTH-TYPE TRANSCRIPTIONAL REGULATOR PKSA"/>
    <property type="match status" value="1"/>
</dbReference>
<keyword evidence="1 2" id="KW-0238">DNA-binding</keyword>
<keyword evidence="5" id="KW-1185">Reference proteome</keyword>
<dbReference type="RefSeq" id="WP_088052349.1">
    <property type="nucleotide sequence ID" value="NZ_BMJD01000003.1"/>
</dbReference>
<protein>
    <recommendedName>
        <fullName evidence="3">HTH tetR-type domain-containing protein</fullName>
    </recommendedName>
</protein>
<evidence type="ECO:0000259" key="3">
    <source>
        <dbReference type="PROSITE" id="PS50977"/>
    </source>
</evidence>
<gene>
    <name evidence="4" type="ORF">GCM10011409_07370</name>
</gene>
<dbReference type="PROSITE" id="PS50977">
    <property type="entry name" value="HTH_TETR_2"/>
    <property type="match status" value="1"/>
</dbReference>
<dbReference type="Pfam" id="PF00440">
    <property type="entry name" value="TetR_N"/>
    <property type="match status" value="1"/>
</dbReference>
<dbReference type="SUPFAM" id="SSF48498">
    <property type="entry name" value="Tetracyclin repressor-like, C-terminal domain"/>
    <property type="match status" value="1"/>
</dbReference>
<dbReference type="InterPro" id="IPR036271">
    <property type="entry name" value="Tet_transcr_reg_TetR-rel_C_sf"/>
</dbReference>
<dbReference type="SUPFAM" id="SSF46689">
    <property type="entry name" value="Homeodomain-like"/>
    <property type="match status" value="1"/>
</dbReference>
<feature type="DNA-binding region" description="H-T-H motif" evidence="2">
    <location>
        <begin position="35"/>
        <end position="54"/>
    </location>
</feature>
<evidence type="ECO:0000256" key="2">
    <source>
        <dbReference type="PROSITE-ProRule" id="PRU00335"/>
    </source>
</evidence>
<dbReference type="Proteomes" id="UP000621492">
    <property type="component" value="Unassembled WGS sequence"/>
</dbReference>
<dbReference type="InterPro" id="IPR009057">
    <property type="entry name" value="Homeodomain-like_sf"/>
</dbReference>
<evidence type="ECO:0000256" key="1">
    <source>
        <dbReference type="ARBA" id="ARBA00023125"/>
    </source>
</evidence>
<dbReference type="InterPro" id="IPR050109">
    <property type="entry name" value="HTH-type_TetR-like_transc_reg"/>
</dbReference>
<dbReference type="AlphaFoldDB" id="A0A9W5TVD9"/>
<dbReference type="GO" id="GO:0000976">
    <property type="term" value="F:transcription cis-regulatory region binding"/>
    <property type="evidence" value="ECO:0007669"/>
    <property type="project" value="TreeGrafter"/>
</dbReference>
<dbReference type="GO" id="GO:0003700">
    <property type="term" value="F:DNA-binding transcription factor activity"/>
    <property type="evidence" value="ECO:0007669"/>
    <property type="project" value="TreeGrafter"/>
</dbReference>
<name>A0A9W5TVD9_9BACI</name>
<dbReference type="InterPro" id="IPR023772">
    <property type="entry name" value="DNA-bd_HTH_TetR-type_CS"/>
</dbReference>
<accession>A0A9W5TVD9</accession>
<sequence length="199" mass="22606">MPLSEEQRLNMIKKRQKILDSAITLFASEGYEGTTIKKIAESAEVSFGNVFTYFKDKEQLFLASVVEPLGTFSEQVLDFNTDAEDPLVELQEMVTKHIQLFAGVKSYLTLVAQVVGQPHRYPAAFEQLDQFHDQLREKISCLIKNGQHKGVLMKQDTMPVATLYTSLLIGIRLNNTDTRYSKIWDQYISPALQLFGPIN</sequence>
<evidence type="ECO:0000313" key="5">
    <source>
        <dbReference type="Proteomes" id="UP000621492"/>
    </source>
</evidence>
<dbReference type="PROSITE" id="PS01081">
    <property type="entry name" value="HTH_TETR_1"/>
    <property type="match status" value="1"/>
</dbReference>
<evidence type="ECO:0000313" key="4">
    <source>
        <dbReference type="EMBL" id="GGB32476.1"/>
    </source>
</evidence>
<dbReference type="PANTHER" id="PTHR30055">
    <property type="entry name" value="HTH-TYPE TRANSCRIPTIONAL REGULATOR RUTR"/>
    <property type="match status" value="1"/>
</dbReference>
<proteinExistence type="predicted"/>
<reference evidence="4" key="2">
    <citation type="submission" date="2020-09" db="EMBL/GenBank/DDBJ databases">
        <authorList>
            <person name="Sun Q."/>
            <person name="Zhou Y."/>
        </authorList>
    </citation>
    <scope>NUCLEOTIDE SEQUENCE</scope>
    <source>
        <strain evidence="4">CGMCC 1.15454</strain>
    </source>
</reference>
<dbReference type="InterPro" id="IPR001647">
    <property type="entry name" value="HTH_TetR"/>
</dbReference>
<organism evidence="4 5">
    <name type="scientific">Lentibacillus populi</name>
    <dbReference type="NCBI Taxonomy" id="1827502"/>
    <lineage>
        <taxon>Bacteria</taxon>
        <taxon>Bacillati</taxon>
        <taxon>Bacillota</taxon>
        <taxon>Bacilli</taxon>
        <taxon>Bacillales</taxon>
        <taxon>Bacillaceae</taxon>
        <taxon>Lentibacillus</taxon>
    </lineage>
</organism>
<feature type="domain" description="HTH tetR-type" evidence="3">
    <location>
        <begin position="12"/>
        <end position="72"/>
    </location>
</feature>
<dbReference type="EMBL" id="BMJD01000003">
    <property type="protein sequence ID" value="GGB32476.1"/>
    <property type="molecule type" value="Genomic_DNA"/>
</dbReference>
<dbReference type="Gene3D" id="1.10.357.10">
    <property type="entry name" value="Tetracycline Repressor, domain 2"/>
    <property type="match status" value="1"/>
</dbReference>
<reference evidence="4" key="1">
    <citation type="journal article" date="2014" name="Int. J. Syst. Evol. Microbiol.">
        <title>Complete genome sequence of Corynebacterium casei LMG S-19264T (=DSM 44701T), isolated from a smear-ripened cheese.</title>
        <authorList>
            <consortium name="US DOE Joint Genome Institute (JGI-PGF)"/>
            <person name="Walter F."/>
            <person name="Albersmeier A."/>
            <person name="Kalinowski J."/>
            <person name="Ruckert C."/>
        </authorList>
    </citation>
    <scope>NUCLEOTIDE SEQUENCE</scope>
    <source>
        <strain evidence="4">CGMCC 1.15454</strain>
    </source>
</reference>
<comment type="caution">
    <text evidence="4">The sequence shown here is derived from an EMBL/GenBank/DDBJ whole genome shotgun (WGS) entry which is preliminary data.</text>
</comment>
<dbReference type="PRINTS" id="PR00455">
    <property type="entry name" value="HTHTETR"/>
</dbReference>